<dbReference type="AlphaFoldDB" id="A0A1M6DRL3"/>
<dbReference type="NCBIfam" id="TIGR01200">
    <property type="entry name" value="GLPGLI"/>
    <property type="match status" value="1"/>
</dbReference>
<accession>A0A1M6DRL3</accession>
<organism evidence="1 2">
    <name type="scientific">Flavobacterium terrae</name>
    <dbReference type="NCBI Taxonomy" id="415425"/>
    <lineage>
        <taxon>Bacteria</taxon>
        <taxon>Pseudomonadati</taxon>
        <taxon>Bacteroidota</taxon>
        <taxon>Flavobacteriia</taxon>
        <taxon>Flavobacteriales</taxon>
        <taxon>Flavobacteriaceae</taxon>
        <taxon>Flavobacterium</taxon>
    </lineage>
</organism>
<protein>
    <submittedName>
        <fullName evidence="1">GLPGLI family protein</fullName>
    </submittedName>
</protein>
<sequence length="257" mass="30115">MIKLKLKFQEIVNNLLFYKKIIIIFLIINSYNLFSQNNCKVNYTVIPTGGSFENNDDVKKSKISNRFQGVDEALKRLNYQLIIKNDQSYYHQINNLGLNEKVDKTAKNLAGTSEFLKKNRLEIIKIINFSQEVFYVKTKLNNDWNLINETKYINGYLCFKATQQKSLPLKKEKKYEVIAWYCPKLPFQNGPKEFGGLPGLILELQDGRITYLANKIDLSLNQEMTIKKVDKKIISEEEFNKIYEDRMKNLIDNLSKN</sequence>
<dbReference type="Proteomes" id="UP000184488">
    <property type="component" value="Unassembled WGS sequence"/>
</dbReference>
<proteinExistence type="predicted"/>
<keyword evidence="2" id="KW-1185">Reference proteome</keyword>
<gene>
    <name evidence="1" type="ORF">SAMN05444363_1597</name>
</gene>
<evidence type="ECO:0000313" key="2">
    <source>
        <dbReference type="Proteomes" id="UP000184488"/>
    </source>
</evidence>
<dbReference type="EMBL" id="FQZI01000002">
    <property type="protein sequence ID" value="SHI75851.1"/>
    <property type="molecule type" value="Genomic_DNA"/>
</dbReference>
<evidence type="ECO:0000313" key="1">
    <source>
        <dbReference type="EMBL" id="SHI75851.1"/>
    </source>
</evidence>
<name>A0A1M6DRL3_9FLAO</name>
<dbReference type="RefSeq" id="WP_234972529.1">
    <property type="nucleotide sequence ID" value="NZ_FQZI01000002.1"/>
</dbReference>
<dbReference type="Pfam" id="PF09697">
    <property type="entry name" value="Porph_ging"/>
    <property type="match status" value="1"/>
</dbReference>
<dbReference type="InterPro" id="IPR005901">
    <property type="entry name" value="GLPGLI"/>
</dbReference>
<dbReference type="STRING" id="415425.SAMN05444363_1597"/>
<reference evidence="2" key="1">
    <citation type="submission" date="2016-11" db="EMBL/GenBank/DDBJ databases">
        <authorList>
            <person name="Varghese N."/>
            <person name="Submissions S."/>
        </authorList>
    </citation>
    <scope>NUCLEOTIDE SEQUENCE [LARGE SCALE GENOMIC DNA]</scope>
    <source>
        <strain evidence="2">DSM 18829</strain>
    </source>
</reference>